<dbReference type="PROSITE" id="PS00216">
    <property type="entry name" value="SUGAR_TRANSPORT_1"/>
    <property type="match status" value="1"/>
</dbReference>
<feature type="transmembrane region" description="Helical" evidence="7">
    <location>
        <begin position="297"/>
        <end position="319"/>
    </location>
</feature>
<gene>
    <name evidence="9" type="ORF">GCM10009579_07300</name>
</gene>
<feature type="region of interest" description="Disordered" evidence="6">
    <location>
        <begin position="498"/>
        <end position="520"/>
    </location>
</feature>
<evidence type="ECO:0000256" key="5">
    <source>
        <dbReference type="ARBA" id="ARBA00023251"/>
    </source>
</evidence>
<keyword evidence="3 7" id="KW-1133">Transmembrane helix</keyword>
<sequence>MSDGEGHARRWAILVALCAALLVIVIDNTVLHVAVPAIGDAFDASTDQLQAVIDAYVVVFAGLLITAGVLSDRYGRRRALVVGLLVFGAASALAAAAPSVWWLIATRALMGVGAALVMPATLAVLVVVFPERERPRAFAVWSAVASVGMAAGPLLGGALVDAWSWAGVFLINVPVVAVALFGVVRLVPETRAADARGLDPYGTVLVTAGMTGLVWALIEAPAYGCTAPAVVAGAAVAVLALVGFGVRQRRSATPMVDLRLYRDRRFSGAGFAVAVMTLATGSTLFVLSQYLQLVLGYSAFETGLAAVPLAAGVVAGSVVGGRAPAGFGARACIVAGFTVTAAGFAVLASLSESGGSAAVSIGLGLAGLGSGIAGPSATSTVLGAVPPERAGMGSALNDTHQQLGIALGVAGLGSLLATVYRSGLPDGLPEDAMSSLGATLDHARDRADGGDGGDGGALAEAARSAFTDAQSVTMSVGVAAALIGAAVALLVLPGRTARTVASPGPESVEVAQPGSQRGAE</sequence>
<dbReference type="InterPro" id="IPR005829">
    <property type="entry name" value="Sugar_transporter_CS"/>
</dbReference>
<evidence type="ECO:0000256" key="1">
    <source>
        <dbReference type="ARBA" id="ARBA00004651"/>
    </source>
</evidence>
<feature type="transmembrane region" description="Helical" evidence="7">
    <location>
        <begin position="12"/>
        <end position="31"/>
    </location>
</feature>
<evidence type="ECO:0000256" key="2">
    <source>
        <dbReference type="ARBA" id="ARBA00022692"/>
    </source>
</evidence>
<dbReference type="Proteomes" id="UP001500282">
    <property type="component" value="Unassembled WGS sequence"/>
</dbReference>
<feature type="transmembrane region" description="Helical" evidence="7">
    <location>
        <begin position="82"/>
        <end position="104"/>
    </location>
</feature>
<comment type="subcellular location">
    <subcellularLocation>
        <location evidence="1">Cell membrane</location>
        <topology evidence="1">Multi-pass membrane protein</topology>
    </subcellularLocation>
</comment>
<protein>
    <submittedName>
        <fullName evidence="9">MFS transporter</fullName>
    </submittedName>
</protein>
<dbReference type="InterPro" id="IPR036259">
    <property type="entry name" value="MFS_trans_sf"/>
</dbReference>
<keyword evidence="5" id="KW-0046">Antibiotic resistance</keyword>
<proteinExistence type="predicted"/>
<comment type="caution">
    <text evidence="9">The sequence shown here is derived from an EMBL/GenBank/DDBJ whole genome shotgun (WGS) entry which is preliminary data.</text>
</comment>
<dbReference type="PANTHER" id="PTHR42718">
    <property type="entry name" value="MAJOR FACILITATOR SUPERFAMILY MULTIDRUG TRANSPORTER MFSC"/>
    <property type="match status" value="1"/>
</dbReference>
<feature type="transmembrane region" description="Helical" evidence="7">
    <location>
        <begin position="357"/>
        <end position="382"/>
    </location>
</feature>
<keyword evidence="2 7" id="KW-0812">Transmembrane</keyword>
<dbReference type="Gene3D" id="1.20.1720.10">
    <property type="entry name" value="Multidrug resistance protein D"/>
    <property type="match status" value="1"/>
</dbReference>
<feature type="transmembrane region" description="Helical" evidence="7">
    <location>
        <begin position="51"/>
        <end position="70"/>
    </location>
</feature>
<dbReference type="PROSITE" id="PS50850">
    <property type="entry name" value="MFS"/>
    <property type="match status" value="1"/>
</dbReference>
<feature type="transmembrane region" description="Helical" evidence="7">
    <location>
        <begin position="331"/>
        <end position="351"/>
    </location>
</feature>
<dbReference type="PANTHER" id="PTHR42718:SF42">
    <property type="entry name" value="EXPORT PROTEIN"/>
    <property type="match status" value="1"/>
</dbReference>
<feature type="transmembrane region" description="Helical" evidence="7">
    <location>
        <begin position="230"/>
        <end position="247"/>
    </location>
</feature>
<evidence type="ECO:0000313" key="9">
    <source>
        <dbReference type="EMBL" id="GAA1251968.1"/>
    </source>
</evidence>
<dbReference type="CDD" id="cd17321">
    <property type="entry name" value="MFS_MMR_MDR_like"/>
    <property type="match status" value="1"/>
</dbReference>
<evidence type="ECO:0000256" key="4">
    <source>
        <dbReference type="ARBA" id="ARBA00023136"/>
    </source>
</evidence>
<dbReference type="InterPro" id="IPR020846">
    <property type="entry name" value="MFS_dom"/>
</dbReference>
<feature type="transmembrane region" description="Helical" evidence="7">
    <location>
        <begin position="472"/>
        <end position="492"/>
    </location>
</feature>
<dbReference type="Gene3D" id="1.20.1250.20">
    <property type="entry name" value="MFS general substrate transporter like domains"/>
    <property type="match status" value="1"/>
</dbReference>
<name>A0ABN1WMI8_9ACTN</name>
<dbReference type="EMBL" id="BAAAIH010000002">
    <property type="protein sequence ID" value="GAA1251968.1"/>
    <property type="molecule type" value="Genomic_DNA"/>
</dbReference>
<evidence type="ECO:0000313" key="10">
    <source>
        <dbReference type="Proteomes" id="UP001500282"/>
    </source>
</evidence>
<evidence type="ECO:0000256" key="6">
    <source>
        <dbReference type="SAM" id="MobiDB-lite"/>
    </source>
</evidence>
<feature type="transmembrane region" description="Helical" evidence="7">
    <location>
        <begin position="110"/>
        <end position="130"/>
    </location>
</feature>
<keyword evidence="10" id="KW-1185">Reference proteome</keyword>
<feature type="domain" description="Major facilitator superfamily (MFS) profile" evidence="8">
    <location>
        <begin position="13"/>
        <end position="496"/>
    </location>
</feature>
<evidence type="ECO:0000256" key="3">
    <source>
        <dbReference type="ARBA" id="ARBA00022989"/>
    </source>
</evidence>
<evidence type="ECO:0000259" key="8">
    <source>
        <dbReference type="PROSITE" id="PS50850"/>
    </source>
</evidence>
<feature type="transmembrane region" description="Helical" evidence="7">
    <location>
        <begin position="268"/>
        <end position="291"/>
    </location>
</feature>
<feature type="transmembrane region" description="Helical" evidence="7">
    <location>
        <begin position="198"/>
        <end position="218"/>
    </location>
</feature>
<keyword evidence="4 7" id="KW-0472">Membrane</keyword>
<dbReference type="SUPFAM" id="SSF103473">
    <property type="entry name" value="MFS general substrate transporter"/>
    <property type="match status" value="1"/>
</dbReference>
<dbReference type="Pfam" id="PF07690">
    <property type="entry name" value="MFS_1"/>
    <property type="match status" value="1"/>
</dbReference>
<dbReference type="PRINTS" id="PR01036">
    <property type="entry name" value="TCRTETB"/>
</dbReference>
<reference evidence="9 10" key="1">
    <citation type="journal article" date="2019" name="Int. J. Syst. Evol. Microbiol.">
        <title>The Global Catalogue of Microorganisms (GCM) 10K type strain sequencing project: providing services to taxonomists for standard genome sequencing and annotation.</title>
        <authorList>
            <consortium name="The Broad Institute Genomics Platform"/>
            <consortium name="The Broad Institute Genome Sequencing Center for Infectious Disease"/>
            <person name="Wu L."/>
            <person name="Ma J."/>
        </authorList>
    </citation>
    <scope>NUCLEOTIDE SEQUENCE [LARGE SCALE GENOMIC DNA]</scope>
    <source>
        <strain evidence="9 10">JCM 11448</strain>
    </source>
</reference>
<organism evidence="9 10">
    <name type="scientific">Streptomyces javensis</name>
    <dbReference type="NCBI Taxonomy" id="114698"/>
    <lineage>
        <taxon>Bacteria</taxon>
        <taxon>Bacillati</taxon>
        <taxon>Actinomycetota</taxon>
        <taxon>Actinomycetes</taxon>
        <taxon>Kitasatosporales</taxon>
        <taxon>Streptomycetaceae</taxon>
        <taxon>Streptomyces</taxon>
        <taxon>Streptomyces violaceusniger group</taxon>
    </lineage>
</organism>
<dbReference type="InterPro" id="IPR011701">
    <property type="entry name" value="MFS"/>
</dbReference>
<evidence type="ECO:0000256" key="7">
    <source>
        <dbReference type="SAM" id="Phobius"/>
    </source>
</evidence>
<feature type="transmembrane region" description="Helical" evidence="7">
    <location>
        <begin position="403"/>
        <end position="420"/>
    </location>
</feature>
<feature type="transmembrane region" description="Helical" evidence="7">
    <location>
        <begin position="137"/>
        <end position="156"/>
    </location>
</feature>
<accession>A0ABN1WMI8</accession>
<feature type="transmembrane region" description="Helical" evidence="7">
    <location>
        <begin position="162"/>
        <end position="186"/>
    </location>
</feature>